<gene>
    <name evidence="3" type="ORF">J2750_000181</name>
</gene>
<evidence type="ECO:0000256" key="1">
    <source>
        <dbReference type="SAM" id="Coils"/>
    </source>
</evidence>
<evidence type="ECO:0000256" key="2">
    <source>
        <dbReference type="SAM" id="MobiDB-lite"/>
    </source>
</evidence>
<feature type="coiled-coil region" evidence="1">
    <location>
        <begin position="228"/>
        <end position="286"/>
    </location>
</feature>
<comment type="caution">
    <text evidence="3">The sequence shown here is derived from an EMBL/GenBank/DDBJ whole genome shotgun (WGS) entry which is preliminary data.</text>
</comment>
<accession>A0AA90Z649</accession>
<sequence length="526" mass="58239">MKNRTMKGVALIGAILMIFSLLPVTAFAANQGDNGVGAMGADKIRSQEHKDETITPEFAANQGDNGVGATDADRIRLQEHKDENITPEMIQEKEMRNDRARSKVQLSKAGYDELRGNFQNAKALQAKGELNATEAMDAAKEYLAGTIDYMVTRLETIKKEGNYTEDVNKTIDTYIDSLEAQKDDVAAADTRKDLSEATRDIRKIWSDAQKDLNRMRAQKINSGLVNYLDKTNGVSERLQNEINSLTEDGEDTEDLQEMLDDYNALIEEAKQEHERARVAYQNGEDDAGEQLRKSIRLTNEANTQLRALVQEMKGFRQGYVTMAGEGLIDAEGDGTIVLSGELKVEFTATNATIVIKDLAGDAEIDLDGDYEQFNEDTTGDGSYAVVYHDFTGEAKIEGSRLTVMVRGEDITIKAEGTGSTSLSGEGSYTIEKDSESTELEWAAPKISDDEEDEDSDDDSADEKENELEDNSTEEMEDENSDDDSADEKENELEDNSTEEMEDEDSDDSEDDDKDDSSDDNNSTEVV</sequence>
<name>A0AA90Z649_9EURY</name>
<feature type="compositionally biased region" description="Acidic residues" evidence="2">
    <location>
        <begin position="448"/>
        <end position="518"/>
    </location>
</feature>
<dbReference type="AlphaFoldDB" id="A0AA90Z649"/>
<dbReference type="Proteomes" id="UP001185015">
    <property type="component" value="Unassembled WGS sequence"/>
</dbReference>
<evidence type="ECO:0000313" key="3">
    <source>
        <dbReference type="EMBL" id="MDR6221749.1"/>
    </source>
</evidence>
<reference evidence="3 4" key="1">
    <citation type="submission" date="2023-07" db="EMBL/GenBank/DDBJ databases">
        <title>Genomic Encyclopedia of Type Strains, Phase IV (KMG-IV): sequencing the most valuable type-strain genomes for metagenomic binning, comparative biology and taxonomic classification.</title>
        <authorList>
            <person name="Goeker M."/>
        </authorList>
    </citation>
    <scope>NUCLEOTIDE SEQUENCE [LARGE SCALE GENOMIC DNA]</scope>
    <source>
        <strain evidence="3 4">DSM 17273</strain>
    </source>
</reference>
<protein>
    <submittedName>
        <fullName evidence="3">Uncharacterized protein</fullName>
    </submittedName>
</protein>
<keyword evidence="1" id="KW-0175">Coiled coil</keyword>
<evidence type="ECO:0000313" key="4">
    <source>
        <dbReference type="Proteomes" id="UP001185015"/>
    </source>
</evidence>
<dbReference type="RefSeq" id="WP_270096424.1">
    <property type="nucleotide sequence ID" value="NZ_JAQFFK010000003.1"/>
</dbReference>
<dbReference type="EMBL" id="JAVDQI010000001">
    <property type="protein sequence ID" value="MDR6221749.1"/>
    <property type="molecule type" value="Genomic_DNA"/>
</dbReference>
<organism evidence="3 4">
    <name type="scientific">Methanococcoides alaskense</name>
    <dbReference type="NCBI Taxonomy" id="325778"/>
    <lineage>
        <taxon>Archaea</taxon>
        <taxon>Methanobacteriati</taxon>
        <taxon>Methanobacteriota</taxon>
        <taxon>Stenosarchaea group</taxon>
        <taxon>Methanomicrobia</taxon>
        <taxon>Methanosarcinales</taxon>
        <taxon>Methanosarcinaceae</taxon>
        <taxon>Methanococcoides</taxon>
    </lineage>
</organism>
<proteinExistence type="predicted"/>
<feature type="compositionally biased region" description="Low complexity" evidence="2">
    <location>
        <begin position="416"/>
        <end position="427"/>
    </location>
</feature>
<feature type="region of interest" description="Disordered" evidence="2">
    <location>
        <begin position="416"/>
        <end position="526"/>
    </location>
</feature>
<keyword evidence="4" id="KW-1185">Reference proteome</keyword>